<accession>A0AAD9L824</accession>
<dbReference type="GO" id="GO:0016020">
    <property type="term" value="C:membrane"/>
    <property type="evidence" value="ECO:0007669"/>
    <property type="project" value="UniProtKB-SubCell"/>
</dbReference>
<feature type="transmembrane region" description="Helical" evidence="9">
    <location>
        <begin position="430"/>
        <end position="454"/>
    </location>
</feature>
<organism evidence="11 12">
    <name type="scientific">Papiliotrema laurentii</name>
    <name type="common">Cryptococcus laurentii</name>
    <dbReference type="NCBI Taxonomy" id="5418"/>
    <lineage>
        <taxon>Eukaryota</taxon>
        <taxon>Fungi</taxon>
        <taxon>Dikarya</taxon>
        <taxon>Basidiomycota</taxon>
        <taxon>Agaricomycotina</taxon>
        <taxon>Tremellomycetes</taxon>
        <taxon>Tremellales</taxon>
        <taxon>Rhynchogastremaceae</taxon>
        <taxon>Papiliotrema</taxon>
    </lineage>
</organism>
<sequence length="964" mass="106912">MVSASPSVKTSAQRASASSAKLNPLWYHYACATVLAAVVLGNFLRWAFLDWADPHHCSALLGSGKWLDPGTYTNWQPEGCFQSKLPSTALFECLASPSHNTPDTSHPGHAQDSSVLEGPSSSSDTKRQVLFIGDSTVRLLYFAAVRLVDGGKGSVPPGWETEAGKHSDRKVVIDDGAKSVDMEFWWDPYLNNTRTVYTMSGIPATPASLIVLGSGLWYLRNPESGGLAAWGSMIHDTFDHLKDHQGSPPSALMNPWDDMSIGSGVSVPGLLPTRRRSLVEKRAKTDFAIADAVFFLPVTDPVQSKLSPSRAETILHTDVEAMNADLYARLLHPNPPPVLVPSVFNQLLVDEETEDGLHFSNRITNKQAELLFAWRCNDIMRKDGPVGMCCKRYDWARPAQALLLVLLAVWAPLGTLLAPRLPALSPILSYLPPLSVSTSLSTFGLACGYLYIADRTTVFYKEQKDYDTYIFGALILAALIVGLATMRNKGKDGGFLNRDITDEWKGWMQLAILIYHFFGASKISGIYNPIRVLVAAYLFMTGYGHFFYYYKKADFGFDRVASVLVRLNLLSVVLPYTMNTNYAFYYFAPLVSWWYVIIYVTMVLGNKYNERPAFLLSKLFLCAGLVTLFMHRTWIMSDVFDFLNTVFRIQWSAKEWSFRVTLDLFIVWVGMLTAYAYIKIKEHQLVDQPRFAVVRNISVVAAVLGLGWYFWFELHLPSKFVYNEYHSYVSVVPILSFVILRNANSYLRSCSSAVFCFIGQCSLETFILQFHGWLASDTHAILLVLPATQYRAANIVISSIAFVWLSHRVAGATNEITEWMVGKKKGLPAPATAARADASRGSEVTSASVVGEVVEGPRDVANGGVPESIPLMGAEDKEDAAEGAASVEDGITESRRGSWSHWMASTAASLQTTGKAAQSYASGERWRDQTVLSLVTNIGTLSKKHNAMRLGLILLGLWILNWLY</sequence>
<keyword evidence="7" id="KW-0325">Glycoprotein</keyword>
<comment type="subcellular location">
    <subcellularLocation>
        <location evidence="1">Membrane</location>
        <topology evidence="1">Multi-pass membrane protein</topology>
    </subcellularLocation>
</comment>
<feature type="region of interest" description="Disordered" evidence="8">
    <location>
        <begin position="99"/>
        <end position="123"/>
    </location>
</feature>
<feature type="transmembrane region" description="Helical" evidence="9">
    <location>
        <begin position="532"/>
        <end position="550"/>
    </location>
</feature>
<feature type="transmembrane region" description="Helical" evidence="9">
    <location>
        <begin position="656"/>
        <end position="678"/>
    </location>
</feature>
<dbReference type="PANTHER" id="PTHR13533:SF1">
    <property type="entry name" value="N-ACETYLNEURAMINATE 9-O-ACETYLTRANSFERASE"/>
    <property type="match status" value="1"/>
</dbReference>
<feature type="transmembrane region" description="Helical" evidence="9">
    <location>
        <begin position="690"/>
        <end position="711"/>
    </location>
</feature>
<evidence type="ECO:0000256" key="2">
    <source>
        <dbReference type="ARBA" id="ARBA00010666"/>
    </source>
</evidence>
<feature type="compositionally biased region" description="Polar residues" evidence="8">
    <location>
        <begin position="111"/>
        <end position="123"/>
    </location>
</feature>
<evidence type="ECO:0000259" key="10">
    <source>
        <dbReference type="Pfam" id="PF07779"/>
    </source>
</evidence>
<evidence type="ECO:0000256" key="4">
    <source>
        <dbReference type="ARBA" id="ARBA00022692"/>
    </source>
</evidence>
<evidence type="ECO:0000256" key="3">
    <source>
        <dbReference type="ARBA" id="ARBA00022679"/>
    </source>
</evidence>
<feature type="transmembrane region" description="Helical" evidence="9">
    <location>
        <begin position="466"/>
        <end position="486"/>
    </location>
</feature>
<feature type="domain" description="Cas1p 10 TM acyl transferase" evidence="10">
    <location>
        <begin position="436"/>
        <end position="825"/>
    </location>
</feature>
<dbReference type="PANTHER" id="PTHR13533">
    <property type="entry name" value="N-ACETYLNEURAMINATE 9-O-ACETYLTRANSFERASE"/>
    <property type="match status" value="1"/>
</dbReference>
<dbReference type="GO" id="GO:0005975">
    <property type="term" value="P:carbohydrate metabolic process"/>
    <property type="evidence" value="ECO:0007669"/>
    <property type="project" value="UniProtKB-ARBA"/>
</dbReference>
<name>A0AAD9L824_PAPLA</name>
<dbReference type="AlphaFoldDB" id="A0AAD9L824"/>
<feature type="transmembrane region" description="Helical" evidence="9">
    <location>
        <begin position="401"/>
        <end position="418"/>
    </location>
</feature>
<proteinExistence type="inferred from homology"/>
<dbReference type="EMBL" id="JAODAN010000003">
    <property type="protein sequence ID" value="KAK1925854.1"/>
    <property type="molecule type" value="Genomic_DNA"/>
</dbReference>
<feature type="transmembrane region" description="Helical" evidence="9">
    <location>
        <begin position="506"/>
        <end position="525"/>
    </location>
</feature>
<dbReference type="GO" id="GO:0005794">
    <property type="term" value="C:Golgi apparatus"/>
    <property type="evidence" value="ECO:0007669"/>
    <property type="project" value="UniProtKB-ARBA"/>
</dbReference>
<evidence type="ECO:0000256" key="8">
    <source>
        <dbReference type="SAM" id="MobiDB-lite"/>
    </source>
</evidence>
<evidence type="ECO:0000313" key="11">
    <source>
        <dbReference type="EMBL" id="KAK1925854.1"/>
    </source>
</evidence>
<comment type="similarity">
    <text evidence="2">Belongs to the PC-esterase family. CASD1 subfamily.</text>
</comment>
<feature type="transmembrane region" description="Helical" evidence="9">
    <location>
        <begin position="583"/>
        <end position="604"/>
    </location>
</feature>
<dbReference type="GO" id="GO:0016740">
    <property type="term" value="F:transferase activity"/>
    <property type="evidence" value="ECO:0007669"/>
    <property type="project" value="UniProtKB-KW"/>
</dbReference>
<evidence type="ECO:0000256" key="1">
    <source>
        <dbReference type="ARBA" id="ARBA00004141"/>
    </source>
</evidence>
<feature type="transmembrane region" description="Helical" evidence="9">
    <location>
        <begin position="26"/>
        <end position="44"/>
    </location>
</feature>
<comment type="caution">
    <text evidence="11">The sequence shown here is derived from an EMBL/GenBank/DDBJ whole genome shotgun (WGS) entry which is preliminary data.</text>
</comment>
<evidence type="ECO:0000313" key="12">
    <source>
        <dbReference type="Proteomes" id="UP001182556"/>
    </source>
</evidence>
<keyword evidence="6 9" id="KW-0472">Membrane</keyword>
<evidence type="ECO:0000256" key="5">
    <source>
        <dbReference type="ARBA" id="ARBA00022989"/>
    </source>
</evidence>
<gene>
    <name evidence="11" type="ORF">DB88DRAFT_485385</name>
</gene>
<dbReference type="Proteomes" id="UP001182556">
    <property type="component" value="Unassembled WGS sequence"/>
</dbReference>
<evidence type="ECO:0000256" key="7">
    <source>
        <dbReference type="ARBA" id="ARBA00023180"/>
    </source>
</evidence>
<feature type="transmembrane region" description="Helical" evidence="9">
    <location>
        <begin position="616"/>
        <end position="636"/>
    </location>
</feature>
<keyword evidence="3" id="KW-0808">Transferase</keyword>
<evidence type="ECO:0000256" key="6">
    <source>
        <dbReference type="ARBA" id="ARBA00023136"/>
    </source>
</evidence>
<keyword evidence="5 9" id="KW-1133">Transmembrane helix</keyword>
<reference evidence="11" key="1">
    <citation type="submission" date="2023-02" db="EMBL/GenBank/DDBJ databases">
        <title>Identification and recombinant expression of a fungal hydrolase from Papiliotrema laurentii that hydrolyzes apple cutin and clears colloidal polyester polyurethane.</title>
        <authorList>
            <consortium name="DOE Joint Genome Institute"/>
            <person name="Roman V.A."/>
            <person name="Bojanowski C."/>
            <person name="Crable B.R."/>
            <person name="Wagner D.N."/>
            <person name="Hung C.S."/>
            <person name="Nadeau L.J."/>
            <person name="Schratz L."/>
            <person name="Haridas S."/>
            <person name="Pangilinan J."/>
            <person name="Lipzen A."/>
            <person name="Na H."/>
            <person name="Yan M."/>
            <person name="Ng V."/>
            <person name="Grigoriev I.V."/>
            <person name="Spatafora J.W."/>
            <person name="Barlow D."/>
            <person name="Biffinger J."/>
            <person name="Kelley-Loughnane N."/>
            <person name="Varaljay V.A."/>
            <person name="Crookes-Goodson W.J."/>
        </authorList>
    </citation>
    <scope>NUCLEOTIDE SEQUENCE</scope>
    <source>
        <strain evidence="11">5307AH</strain>
    </source>
</reference>
<keyword evidence="4 9" id="KW-0812">Transmembrane</keyword>
<dbReference type="Pfam" id="PF07779">
    <property type="entry name" value="Cas1_AcylT"/>
    <property type="match status" value="1"/>
</dbReference>
<keyword evidence="12" id="KW-1185">Reference proteome</keyword>
<protein>
    <submittedName>
        <fullName evidence="11">O-acetyltransferase CAS1</fullName>
    </submittedName>
</protein>
<evidence type="ECO:0000256" key="9">
    <source>
        <dbReference type="SAM" id="Phobius"/>
    </source>
</evidence>
<dbReference type="InterPro" id="IPR012419">
    <property type="entry name" value="Cas1_AcylTrans_dom"/>
</dbReference>